<feature type="region of interest" description="Disordered" evidence="1">
    <location>
        <begin position="381"/>
        <end position="409"/>
    </location>
</feature>
<dbReference type="Proteomes" id="UP001597181">
    <property type="component" value="Unassembled WGS sequence"/>
</dbReference>
<evidence type="ECO:0000313" key="4">
    <source>
        <dbReference type="Proteomes" id="UP001597181"/>
    </source>
</evidence>
<keyword evidence="3" id="KW-0378">Hydrolase</keyword>
<accession>A0ABW3TLB3</accession>
<comment type="caution">
    <text evidence="3">The sequence shown here is derived from an EMBL/GenBank/DDBJ whole genome shotgun (WGS) entry which is preliminary data.</text>
</comment>
<dbReference type="EC" id="3.4.-.-" evidence="3"/>
<dbReference type="InterPro" id="IPR001967">
    <property type="entry name" value="Peptidase_S11_N"/>
</dbReference>
<keyword evidence="3" id="KW-0645">Protease</keyword>
<dbReference type="Pfam" id="PF00768">
    <property type="entry name" value="Peptidase_S11"/>
    <property type="match status" value="1"/>
</dbReference>
<keyword evidence="3" id="KW-0121">Carboxypeptidase</keyword>
<dbReference type="EMBL" id="JBHTLY010000002">
    <property type="protein sequence ID" value="MFD1201262.1"/>
    <property type="molecule type" value="Genomic_DNA"/>
</dbReference>
<evidence type="ECO:0000313" key="3">
    <source>
        <dbReference type="EMBL" id="MFD1201262.1"/>
    </source>
</evidence>
<reference evidence="4" key="1">
    <citation type="journal article" date="2019" name="Int. J. Syst. Evol. Microbiol.">
        <title>The Global Catalogue of Microorganisms (GCM) 10K type strain sequencing project: providing services to taxonomists for standard genome sequencing and annotation.</title>
        <authorList>
            <consortium name="The Broad Institute Genomics Platform"/>
            <consortium name="The Broad Institute Genome Sequencing Center for Infectious Disease"/>
            <person name="Wu L."/>
            <person name="Ma J."/>
        </authorList>
    </citation>
    <scope>NUCLEOTIDE SEQUENCE [LARGE SCALE GENOMIC DNA]</scope>
    <source>
        <strain evidence="4">CCUG 50213</strain>
    </source>
</reference>
<dbReference type="Gene3D" id="3.40.710.10">
    <property type="entry name" value="DD-peptidase/beta-lactamase superfamily"/>
    <property type="match status" value="1"/>
</dbReference>
<dbReference type="SUPFAM" id="SSF56601">
    <property type="entry name" value="beta-lactamase/transpeptidase-like"/>
    <property type="match status" value="1"/>
</dbReference>
<evidence type="ECO:0000259" key="2">
    <source>
        <dbReference type="Pfam" id="PF00768"/>
    </source>
</evidence>
<dbReference type="RefSeq" id="WP_343957303.1">
    <property type="nucleotide sequence ID" value="NZ_BAAAKZ010000001.1"/>
</dbReference>
<proteinExistence type="predicted"/>
<dbReference type="GO" id="GO:0004180">
    <property type="term" value="F:carboxypeptidase activity"/>
    <property type="evidence" value="ECO:0007669"/>
    <property type="project" value="UniProtKB-KW"/>
</dbReference>
<feature type="region of interest" description="Disordered" evidence="1">
    <location>
        <begin position="1"/>
        <end position="26"/>
    </location>
</feature>
<keyword evidence="4" id="KW-1185">Reference proteome</keyword>
<evidence type="ECO:0000256" key="1">
    <source>
        <dbReference type="SAM" id="MobiDB-lite"/>
    </source>
</evidence>
<feature type="domain" description="Peptidase S11 D-alanyl-D-alanine carboxypeptidase A N-terminal" evidence="2">
    <location>
        <begin position="102"/>
        <end position="296"/>
    </location>
</feature>
<gene>
    <name evidence="3" type="ORF">ACFQ3U_05075</name>
</gene>
<protein>
    <submittedName>
        <fullName evidence="3">D-alanyl-D-alanine carboxypeptidase family protein</fullName>
        <ecNumber evidence="3">3.4.-.-</ecNumber>
    </submittedName>
</protein>
<feature type="compositionally biased region" description="Low complexity" evidence="1">
    <location>
        <begin position="382"/>
        <end position="393"/>
    </location>
</feature>
<dbReference type="InterPro" id="IPR012338">
    <property type="entry name" value="Beta-lactam/transpept-like"/>
</dbReference>
<organism evidence="3 4">
    <name type="scientific">Leucobacter albus</name>
    <dbReference type="NCBI Taxonomy" id="272210"/>
    <lineage>
        <taxon>Bacteria</taxon>
        <taxon>Bacillati</taxon>
        <taxon>Actinomycetota</taxon>
        <taxon>Actinomycetes</taxon>
        <taxon>Micrococcales</taxon>
        <taxon>Microbacteriaceae</taxon>
        <taxon>Leucobacter</taxon>
    </lineage>
</organism>
<sequence>MRDDLTPTATARPAPPAPRAQAPRRGRRGRVVAWLVPALLVLGAGGYAAAAAAAPLPAPTLRTTGEVDGERWADLAPAQAAVDAQQLPTAIGWLDGDAVWSNDDRAYPLASISKLITVLVCQEAQPLAPGDTGPVYTWTAADRERQNYYLSLDGVAYPIPVGTEVTLREMLTLIFLPSANDFAAAYAYSVFGDNDAFLAAVDDWADRHGLDSLEFVEPTGMDEGNVASPDDLIRIARLALNNPTIAEFTGTQSAVMPWGIGLIENTNPLLGEQPGMLGVKTGRSSSAGFNFIAAQESTAGGREVVKISVTLARPSIEARAQSGRDMLAAIEALPQRVPLVAAGEQFGELVGPDGASVPVVAADSAEATMLPGETAIRSAMLSQAPSQAPSRASTGRGDADAGADAGTLSIATPSGDIEVALRSEGTLPAPGLWWRLTHPAELFGW</sequence>
<name>A0ABW3TLB3_9MICO</name>